<accession>A0A7Z0J817</accession>
<organism evidence="1 2">
    <name type="scientific">Glaciibacter psychrotolerans</name>
    <dbReference type="NCBI Taxonomy" id="670054"/>
    <lineage>
        <taxon>Bacteria</taxon>
        <taxon>Bacillati</taxon>
        <taxon>Actinomycetota</taxon>
        <taxon>Actinomycetes</taxon>
        <taxon>Micrococcales</taxon>
        <taxon>Microbacteriaceae</taxon>
        <taxon>Glaciibacter</taxon>
    </lineage>
</organism>
<dbReference type="EMBL" id="JACCFM010000001">
    <property type="protein sequence ID" value="NYJ21454.1"/>
    <property type="molecule type" value="Genomic_DNA"/>
</dbReference>
<evidence type="ECO:0000313" key="1">
    <source>
        <dbReference type="EMBL" id="NYJ21454.1"/>
    </source>
</evidence>
<dbReference type="GO" id="GO:0003677">
    <property type="term" value="F:DNA binding"/>
    <property type="evidence" value="ECO:0007669"/>
    <property type="project" value="UniProtKB-KW"/>
</dbReference>
<sequence length="80" mass="8832">MSISVSLPDGGVEAARERYLSPDQVCELVPVLTKGQLAQWRFLSAGPRYRKLGRKVVYVESEVIEFVESTARYGTAAEAV</sequence>
<name>A0A7Z0J817_9MICO</name>
<comment type="caution">
    <text evidence="1">The sequence shown here is derived from an EMBL/GenBank/DDBJ whole genome shotgun (WGS) entry which is preliminary data.</text>
</comment>
<proteinExistence type="predicted"/>
<evidence type="ECO:0000313" key="2">
    <source>
        <dbReference type="Proteomes" id="UP000537260"/>
    </source>
</evidence>
<keyword evidence="2" id="KW-1185">Reference proteome</keyword>
<dbReference type="Proteomes" id="UP000537260">
    <property type="component" value="Unassembled WGS sequence"/>
</dbReference>
<dbReference type="AlphaFoldDB" id="A0A7Z0J817"/>
<protein>
    <submittedName>
        <fullName evidence="1">Putative DNA-binding transcriptional regulator AlpA</fullName>
    </submittedName>
</protein>
<keyword evidence="1" id="KW-0238">DNA-binding</keyword>
<gene>
    <name evidence="1" type="ORF">HNR05_003245</name>
</gene>
<dbReference type="RefSeq" id="WP_179580048.1">
    <property type="nucleotide sequence ID" value="NZ_JACCFM010000001.1"/>
</dbReference>
<reference evidence="1 2" key="1">
    <citation type="submission" date="2020-07" db="EMBL/GenBank/DDBJ databases">
        <title>Sequencing the genomes of 1000 actinobacteria strains.</title>
        <authorList>
            <person name="Klenk H.-P."/>
        </authorList>
    </citation>
    <scope>NUCLEOTIDE SEQUENCE [LARGE SCALE GENOMIC DNA]</scope>
    <source>
        <strain evidence="1 2">LI1</strain>
    </source>
</reference>